<dbReference type="Gene3D" id="2.30.30.40">
    <property type="entry name" value="SH3 Domains"/>
    <property type="match status" value="1"/>
</dbReference>
<dbReference type="Gene3D" id="2.30.29.30">
    <property type="entry name" value="Pleckstrin-homology domain (PH domain)/Phosphotyrosine-binding domain (PTB)"/>
    <property type="match status" value="1"/>
</dbReference>
<dbReference type="PROSITE" id="PS50057">
    <property type="entry name" value="FERM_3"/>
    <property type="match status" value="1"/>
</dbReference>
<evidence type="ECO:0000313" key="9">
    <source>
        <dbReference type="EMBL" id="KAK2172219.1"/>
    </source>
</evidence>
<dbReference type="CDD" id="cd17092">
    <property type="entry name" value="FERM1_F1_Myosin-VII"/>
    <property type="match status" value="1"/>
</dbReference>
<dbReference type="InterPro" id="IPR019748">
    <property type="entry name" value="FERM_central"/>
</dbReference>
<evidence type="ECO:0000256" key="1">
    <source>
        <dbReference type="ARBA" id="ARBA00004496"/>
    </source>
</evidence>
<organism evidence="9 10">
    <name type="scientific">Ridgeia piscesae</name>
    <name type="common">Tubeworm</name>
    <dbReference type="NCBI Taxonomy" id="27915"/>
    <lineage>
        <taxon>Eukaryota</taxon>
        <taxon>Metazoa</taxon>
        <taxon>Spiralia</taxon>
        <taxon>Lophotrochozoa</taxon>
        <taxon>Annelida</taxon>
        <taxon>Polychaeta</taxon>
        <taxon>Sedentaria</taxon>
        <taxon>Canalipalpata</taxon>
        <taxon>Sabellida</taxon>
        <taxon>Siboglinidae</taxon>
        <taxon>Ridgeia</taxon>
    </lineage>
</organism>
<comment type="similarity">
    <text evidence="2">Belongs to the TRAFAC class myosin-kinesin ATPase superfamily. Myosin family.</text>
</comment>
<dbReference type="InterPro" id="IPR041793">
    <property type="entry name" value="MyoVII_FERM_C1"/>
</dbReference>
<evidence type="ECO:0000256" key="2">
    <source>
        <dbReference type="ARBA" id="ARBA00008314"/>
    </source>
</evidence>
<dbReference type="Gene3D" id="1.20.80.10">
    <property type="match status" value="1"/>
</dbReference>
<proteinExistence type="inferred from homology"/>
<dbReference type="InterPro" id="IPR051567">
    <property type="entry name" value="Unconventional_Myosin_ATPase"/>
</dbReference>
<dbReference type="GO" id="GO:0005856">
    <property type="term" value="C:cytoskeleton"/>
    <property type="evidence" value="ECO:0007669"/>
    <property type="project" value="InterPro"/>
</dbReference>
<feature type="compositionally biased region" description="Low complexity" evidence="6">
    <location>
        <begin position="715"/>
        <end position="729"/>
    </location>
</feature>
<feature type="region of interest" description="Disordered" evidence="6">
    <location>
        <begin position="677"/>
        <end position="742"/>
    </location>
</feature>
<feature type="domain" description="FERM" evidence="7">
    <location>
        <begin position="278"/>
        <end position="606"/>
    </location>
</feature>
<dbReference type="InterPro" id="IPR038185">
    <property type="entry name" value="MyTH4_dom_sf"/>
</dbReference>
<dbReference type="Pfam" id="PF00784">
    <property type="entry name" value="MyTH4"/>
    <property type="match status" value="1"/>
</dbReference>
<protein>
    <submittedName>
        <fullName evidence="9">Uncharacterized protein</fullName>
    </submittedName>
</protein>
<keyword evidence="10" id="KW-1185">Reference proteome</keyword>
<evidence type="ECO:0000259" key="8">
    <source>
        <dbReference type="PROSITE" id="PS51016"/>
    </source>
</evidence>
<dbReference type="InterPro" id="IPR014352">
    <property type="entry name" value="FERM/acyl-CoA-bd_prot_sf"/>
</dbReference>
<dbReference type="PANTHER" id="PTHR22692:SF33">
    <property type="entry name" value="MYOSIN"/>
    <property type="match status" value="1"/>
</dbReference>
<keyword evidence="4" id="KW-0677">Repeat</keyword>
<dbReference type="CDD" id="cd14473">
    <property type="entry name" value="FERM_B-lobe"/>
    <property type="match status" value="1"/>
</dbReference>
<dbReference type="InterPro" id="IPR035963">
    <property type="entry name" value="FERM_2"/>
</dbReference>
<feature type="domain" description="MyTH4" evidence="8">
    <location>
        <begin position="40"/>
        <end position="273"/>
    </location>
</feature>
<dbReference type="GO" id="GO:0005737">
    <property type="term" value="C:cytoplasm"/>
    <property type="evidence" value="ECO:0007669"/>
    <property type="project" value="UniProtKB-SubCell"/>
</dbReference>
<dbReference type="Pfam" id="PF21989">
    <property type="entry name" value="RA_2"/>
    <property type="match status" value="1"/>
</dbReference>
<dbReference type="SUPFAM" id="SSF54236">
    <property type="entry name" value="Ubiquitin-like"/>
    <property type="match status" value="1"/>
</dbReference>
<evidence type="ECO:0000256" key="6">
    <source>
        <dbReference type="SAM" id="MobiDB-lite"/>
    </source>
</evidence>
<comment type="subcellular location">
    <subcellularLocation>
        <location evidence="1">Cytoplasm</location>
    </subcellularLocation>
</comment>
<gene>
    <name evidence="9" type="ORF">NP493_983g00001</name>
</gene>
<evidence type="ECO:0000313" key="10">
    <source>
        <dbReference type="Proteomes" id="UP001209878"/>
    </source>
</evidence>
<evidence type="ECO:0000256" key="4">
    <source>
        <dbReference type="ARBA" id="ARBA00022737"/>
    </source>
</evidence>
<evidence type="ECO:0000259" key="7">
    <source>
        <dbReference type="PROSITE" id="PS50057"/>
    </source>
</evidence>
<keyword evidence="5" id="KW-0009">Actin-binding</keyword>
<dbReference type="InterPro" id="IPR019749">
    <property type="entry name" value="Band_41_domain"/>
</dbReference>
<feature type="region of interest" description="Disordered" evidence="6">
    <location>
        <begin position="1"/>
        <end position="20"/>
    </location>
</feature>
<dbReference type="Gene3D" id="1.25.40.530">
    <property type="entry name" value="MyTH4 domain"/>
    <property type="match status" value="1"/>
</dbReference>
<dbReference type="InterPro" id="IPR011993">
    <property type="entry name" value="PH-like_dom_sf"/>
</dbReference>
<dbReference type="Gene3D" id="3.10.20.90">
    <property type="entry name" value="Phosphatidylinositol 3-kinase Catalytic Subunit, Chain A, domain 1"/>
    <property type="match status" value="1"/>
</dbReference>
<dbReference type="Pfam" id="PF00373">
    <property type="entry name" value="FERM_M"/>
    <property type="match status" value="1"/>
</dbReference>
<evidence type="ECO:0000256" key="3">
    <source>
        <dbReference type="ARBA" id="ARBA00022490"/>
    </source>
</evidence>
<dbReference type="Proteomes" id="UP001209878">
    <property type="component" value="Unassembled WGS sequence"/>
</dbReference>
<dbReference type="InterPro" id="IPR000299">
    <property type="entry name" value="FERM_domain"/>
</dbReference>
<dbReference type="SUPFAM" id="SSF47031">
    <property type="entry name" value="Second domain of FERM"/>
    <property type="match status" value="1"/>
</dbReference>
<feature type="region of interest" description="Disordered" evidence="6">
    <location>
        <begin position="112"/>
        <end position="132"/>
    </location>
</feature>
<accession>A0AAD9KII3</accession>
<keyword evidence="3" id="KW-0963">Cytoplasm</keyword>
<dbReference type="EMBL" id="JAODUO010000981">
    <property type="protein sequence ID" value="KAK2172219.1"/>
    <property type="molecule type" value="Genomic_DNA"/>
</dbReference>
<comment type="caution">
    <text evidence="9">The sequence shown here is derived from an EMBL/GenBank/DDBJ whole genome shotgun (WGS) entry which is preliminary data.</text>
</comment>
<dbReference type="SMART" id="SM00295">
    <property type="entry name" value="B41"/>
    <property type="match status" value="1"/>
</dbReference>
<sequence length="742" mass="83651">MPRRSPRIKDPANNRPKDFSEDSFEHFARKNFQGKIPPRFSRKEIRHTVLRCTPAADKEAARKIFKILLRFMGDVTDYRHNMTKSSQPNMGSIMTRLKKEMGIDTTAQVRGNRPLVGEDDDDLPMTGLPNKPRMGTMSKLTATIAARFFRARSRASVWQMLPLEETLRGSLDQIHFIIGYGLLRPTLRDEIYCQICKQLIDNPFTMSLPRGWFMFQMVAGCFPPSDRIAKYVIKFADDGPPMYATNVRKLLRRTMTNGERCQPPAHIEIEAALQGKPLDVSVTLMDGTTQTVAVDAASTSSEVCEKICRATNLKDRFGFGIFVSMQNKIASLGNGRDHVMNSISQCEQIFRDQDEDEANAPWQLFYRKEIFTPWENTVKDPVATNLIYAQVVRGIMMGEYTCDSETDLALLVARQCYIEHGANVNVVELRSLVPAYLPASERDDEDALDRWLEDVQAAYKQLFRRGDAPPPNSYRVSLDVVKYAKIKWPLAFSRYFDVVKLDGPAWDDEMFNLAINSSGVYVVGESRQMLHKMAFHEIAQVLGESGQNSVFRHVITFEHLNGAMLTFETVDSHDIRQLVHYMTQGILQRSTFALATQYYRGRDSSEIDLDDGDLLKLSVAAGAGAFRAQSCVATNQATGHTGQVNSCHLHILVTLAAPSSDYLRLLRASSRHRITNTAPSTEYRSDTLYSSRSGDSRNSRSSGHLENGRERRLTSMSSSGSGHPWSSRSWSRENSIPADGTE</sequence>
<feature type="compositionally biased region" description="Basic and acidic residues" evidence="6">
    <location>
        <begin position="7"/>
        <end position="20"/>
    </location>
</feature>
<dbReference type="PROSITE" id="PS51016">
    <property type="entry name" value="MYTH4"/>
    <property type="match status" value="1"/>
</dbReference>
<dbReference type="InterPro" id="IPR029071">
    <property type="entry name" value="Ubiquitin-like_domsf"/>
</dbReference>
<dbReference type="InterPro" id="IPR000857">
    <property type="entry name" value="MyTH4_dom"/>
</dbReference>
<dbReference type="GO" id="GO:0003779">
    <property type="term" value="F:actin binding"/>
    <property type="evidence" value="ECO:0007669"/>
    <property type="project" value="UniProtKB-KW"/>
</dbReference>
<reference evidence="9" key="1">
    <citation type="journal article" date="2023" name="Mol. Biol. Evol.">
        <title>Third-Generation Sequencing Reveals the Adaptive Role of the Epigenome in Three Deep-Sea Polychaetes.</title>
        <authorList>
            <person name="Perez M."/>
            <person name="Aroh O."/>
            <person name="Sun Y."/>
            <person name="Lan Y."/>
            <person name="Juniper S.K."/>
            <person name="Young C.R."/>
            <person name="Angers B."/>
            <person name="Qian P.Y."/>
        </authorList>
    </citation>
    <scope>NUCLEOTIDE SEQUENCE</scope>
    <source>
        <strain evidence="9">R07B-5</strain>
    </source>
</reference>
<evidence type="ECO:0000256" key="5">
    <source>
        <dbReference type="ARBA" id="ARBA00023203"/>
    </source>
</evidence>
<dbReference type="PANTHER" id="PTHR22692">
    <property type="entry name" value="MYOSIN VII, XV"/>
    <property type="match status" value="1"/>
</dbReference>
<dbReference type="Pfam" id="PF21998">
    <property type="entry name" value="FERM_C1_MyoVII"/>
    <property type="match status" value="1"/>
</dbReference>
<dbReference type="AlphaFoldDB" id="A0AAD9KII3"/>
<name>A0AAD9KII3_RIDPI</name>
<dbReference type="SMART" id="SM00139">
    <property type="entry name" value="MyTH4"/>
    <property type="match status" value="1"/>
</dbReference>